<keyword evidence="5" id="KW-0963">Cytoplasm</keyword>
<dbReference type="SUPFAM" id="SSF102114">
    <property type="entry name" value="Radical SAM enzymes"/>
    <property type="match status" value="1"/>
</dbReference>
<evidence type="ECO:0000256" key="6">
    <source>
        <dbReference type="ARBA" id="ARBA00022679"/>
    </source>
</evidence>
<evidence type="ECO:0000313" key="19">
    <source>
        <dbReference type="Proteomes" id="UP000030008"/>
    </source>
</evidence>
<keyword evidence="7" id="KW-0949">S-adenosyl-L-methionine</keyword>
<evidence type="ECO:0000256" key="10">
    <source>
        <dbReference type="ARBA" id="ARBA00023004"/>
    </source>
</evidence>
<dbReference type="Gene3D" id="3.40.50.12160">
    <property type="entry name" value="Methylthiotransferase, N-terminal domain"/>
    <property type="match status" value="1"/>
</dbReference>
<protein>
    <recommendedName>
        <fullName evidence="15">Threonylcarbamoyladenosine tRNA methylthiotransferase MtaB</fullName>
        <ecNumber evidence="3">2.8.4.5</ecNumber>
    </recommendedName>
    <alternativeName>
        <fullName evidence="12">tRNA-t(6)A37 methylthiotransferase</fullName>
    </alternativeName>
</protein>
<dbReference type="PROSITE" id="PS51918">
    <property type="entry name" value="RADICAL_SAM"/>
    <property type="match status" value="1"/>
</dbReference>
<keyword evidence="9" id="KW-0479">Metal-binding</keyword>
<name>A0A099I1Y0_CLOIN</name>
<dbReference type="PROSITE" id="PS51449">
    <property type="entry name" value="MTTASE_N"/>
    <property type="match status" value="1"/>
</dbReference>
<dbReference type="Gene3D" id="3.80.30.20">
    <property type="entry name" value="tm_1862 like domain"/>
    <property type="match status" value="1"/>
</dbReference>
<dbReference type="SMART" id="SM00729">
    <property type="entry name" value="Elp3"/>
    <property type="match status" value="1"/>
</dbReference>
<evidence type="ECO:0000256" key="1">
    <source>
        <dbReference type="ARBA" id="ARBA00001966"/>
    </source>
</evidence>
<evidence type="ECO:0000256" key="5">
    <source>
        <dbReference type="ARBA" id="ARBA00022490"/>
    </source>
</evidence>
<dbReference type="Pfam" id="PF00919">
    <property type="entry name" value="UPF0004"/>
    <property type="match status" value="1"/>
</dbReference>
<evidence type="ECO:0000259" key="16">
    <source>
        <dbReference type="PROSITE" id="PS51449"/>
    </source>
</evidence>
<evidence type="ECO:0000256" key="3">
    <source>
        <dbReference type="ARBA" id="ARBA00013273"/>
    </source>
</evidence>
<comment type="similarity">
    <text evidence="14">Belongs to the methylthiotransferase family. MtaB subfamily.</text>
</comment>
<comment type="function">
    <text evidence="2">Catalyzes the methylthiolation of N6-threonylcarbamoyladenosine (t(6)A), leading to the formation of 2-methylthio-N6-threonylcarbamoyladenosine (ms(2)t(6)A) at position 37 in tRNAs that read codons beginning with adenine.</text>
</comment>
<dbReference type="NCBIfam" id="TIGR00089">
    <property type="entry name" value="MiaB/RimO family radical SAM methylthiotransferase"/>
    <property type="match status" value="1"/>
</dbReference>
<dbReference type="FunFam" id="3.80.30.20:FF:000001">
    <property type="entry name" value="tRNA-2-methylthio-N(6)-dimethylallyladenosine synthase 2"/>
    <property type="match status" value="1"/>
</dbReference>
<feature type="domain" description="Radical SAM core" evidence="17">
    <location>
        <begin position="139"/>
        <end position="368"/>
    </location>
</feature>
<dbReference type="SFLD" id="SFLDG01082">
    <property type="entry name" value="B12-binding_domain_containing"/>
    <property type="match status" value="1"/>
</dbReference>
<evidence type="ECO:0000256" key="7">
    <source>
        <dbReference type="ARBA" id="ARBA00022691"/>
    </source>
</evidence>
<sequence length="441" mass="49624">MTTFAIATLGCKVNTYESQGYESALVDKGYEQVSFKEKADVYIINTCAVTNTAGSKSRQKIHAAIALNPEALIAVVGCYAQTASEQLEQDANIDILLGSDGKSRLADMIEEGLRKKRPQKLIHDVRKVNVFEALPIHRFEHQTRAFLKIQDGCNQFCSYCIIPFARGAERSLQEDEVLAIARSLSESGHREIVLSGIHTGRYGNGINSSLCQLMKRMVKEIPKLQRIRISSIEMNEITDELLEFIKGEEKIARHLHIPVQSANTTVLKNMNRPYTIAWFMERVDYIRSLIPDISISSDVITGFPQESEEQFQDTLDNIARMRLSFLHVFPYSRRDHTAAAQMSGHLENKIKKERASRLANLSKQLYTAYKQNFIGKEVSVIFEKEKDGKLIGHSSEYLEVAAAAPLAWLHTMHTVRITALDGDLLVGCPLKEESYEAVSNV</sequence>
<dbReference type="SFLD" id="SFLDS00029">
    <property type="entry name" value="Radical_SAM"/>
    <property type="match status" value="1"/>
</dbReference>
<dbReference type="CDD" id="cd01335">
    <property type="entry name" value="Radical_SAM"/>
    <property type="match status" value="1"/>
</dbReference>
<dbReference type="PANTHER" id="PTHR11918:SF45">
    <property type="entry name" value="THREONYLCARBAMOYLADENOSINE TRNA METHYLTHIOTRANSFERASE"/>
    <property type="match status" value="1"/>
</dbReference>
<evidence type="ECO:0000256" key="2">
    <source>
        <dbReference type="ARBA" id="ARBA00002399"/>
    </source>
</evidence>
<dbReference type="InterPro" id="IPR007197">
    <property type="entry name" value="rSAM"/>
</dbReference>
<evidence type="ECO:0000256" key="8">
    <source>
        <dbReference type="ARBA" id="ARBA00022694"/>
    </source>
</evidence>
<comment type="caution">
    <text evidence="18">The sequence shown here is derived from an EMBL/GenBank/DDBJ whole genome shotgun (WGS) entry which is preliminary data.</text>
</comment>
<evidence type="ECO:0000256" key="13">
    <source>
        <dbReference type="ARBA" id="ARBA00051661"/>
    </source>
</evidence>
<feature type="domain" description="MTTase N-terminal" evidence="16">
    <location>
        <begin position="2"/>
        <end position="114"/>
    </location>
</feature>
<dbReference type="GO" id="GO:0046872">
    <property type="term" value="F:metal ion binding"/>
    <property type="evidence" value="ECO:0007669"/>
    <property type="project" value="UniProtKB-KW"/>
</dbReference>
<evidence type="ECO:0000256" key="4">
    <source>
        <dbReference type="ARBA" id="ARBA00022485"/>
    </source>
</evidence>
<evidence type="ECO:0000313" key="18">
    <source>
        <dbReference type="EMBL" id="KGJ51725.1"/>
    </source>
</evidence>
<dbReference type="GO" id="GO:0035598">
    <property type="term" value="F:tRNA (N(6)-L-threonylcarbamoyladenosine(37)-C(2))-methylthiotransferase activity"/>
    <property type="evidence" value="ECO:0007669"/>
    <property type="project" value="UniProtKB-EC"/>
</dbReference>
<dbReference type="Pfam" id="PF04055">
    <property type="entry name" value="Radical_SAM"/>
    <property type="match status" value="1"/>
</dbReference>
<keyword evidence="4" id="KW-0004">4Fe-4S</keyword>
<organism evidence="18 19">
    <name type="scientific">Clostridium innocuum</name>
    <dbReference type="NCBI Taxonomy" id="1522"/>
    <lineage>
        <taxon>Bacteria</taxon>
        <taxon>Bacillati</taxon>
        <taxon>Bacillota</taxon>
        <taxon>Clostridia</taxon>
        <taxon>Eubacteriales</taxon>
        <taxon>Clostridiaceae</taxon>
        <taxon>Clostridium</taxon>
    </lineage>
</organism>
<evidence type="ECO:0000256" key="11">
    <source>
        <dbReference type="ARBA" id="ARBA00023014"/>
    </source>
</evidence>
<dbReference type="FunFam" id="3.40.50.12160:FF:000004">
    <property type="entry name" value="Threonylcarbamoyladenosine tRNA methylthiotransferase MtaB"/>
    <property type="match status" value="1"/>
</dbReference>
<evidence type="ECO:0000256" key="9">
    <source>
        <dbReference type="ARBA" id="ARBA00022723"/>
    </source>
</evidence>
<gene>
    <name evidence="18" type="ORF">CIAN88_18365</name>
</gene>
<evidence type="ECO:0000256" key="12">
    <source>
        <dbReference type="ARBA" id="ARBA00031213"/>
    </source>
</evidence>
<comment type="cofactor">
    <cofactor evidence="1">
        <name>[4Fe-4S] cluster</name>
        <dbReference type="ChEBI" id="CHEBI:49883"/>
    </cofactor>
</comment>
<dbReference type="InterPro" id="IPR006638">
    <property type="entry name" value="Elp3/MiaA/NifB-like_rSAM"/>
</dbReference>
<dbReference type="InterPro" id="IPR005839">
    <property type="entry name" value="Methylthiotransferase"/>
</dbReference>
<dbReference type="NCBIfam" id="TIGR01579">
    <property type="entry name" value="MiaB-like-C"/>
    <property type="match status" value="1"/>
</dbReference>
<dbReference type="RefSeq" id="WP_044907276.1">
    <property type="nucleotide sequence ID" value="NZ_JQIF01000097.1"/>
</dbReference>
<reference evidence="18 19" key="1">
    <citation type="submission" date="2014-08" db="EMBL/GenBank/DDBJ databases">
        <title>Clostridium innocuum, an unnegligible vancomycin-resistant pathogen causing extra-intestinal infections.</title>
        <authorList>
            <person name="Feng Y."/>
            <person name="Chiu C.-H."/>
        </authorList>
    </citation>
    <scope>NUCLEOTIDE SEQUENCE [LARGE SCALE GENOMIC DNA]</scope>
    <source>
        <strain evidence="18 19">AN88</strain>
    </source>
</reference>
<keyword evidence="10" id="KW-0408">Iron</keyword>
<proteinExistence type="inferred from homology"/>
<dbReference type="PANTHER" id="PTHR11918">
    <property type="entry name" value="RADICAL SAM PROTEINS"/>
    <property type="match status" value="1"/>
</dbReference>
<dbReference type="PROSITE" id="PS01278">
    <property type="entry name" value="MTTASE_RADICAL"/>
    <property type="match status" value="1"/>
</dbReference>
<dbReference type="EC" id="2.8.4.5" evidence="3"/>
<dbReference type="InterPro" id="IPR006467">
    <property type="entry name" value="MiaB-like_bact"/>
</dbReference>
<keyword evidence="6" id="KW-0808">Transferase</keyword>
<comment type="catalytic activity">
    <reaction evidence="13">
        <text>N(6)-L-threonylcarbamoyladenosine(37) in tRNA + (sulfur carrier)-SH + AH2 + 2 S-adenosyl-L-methionine = 2-methylsulfanyl-N(6)-L-threonylcarbamoyladenosine(37) in tRNA + (sulfur carrier)-H + 5'-deoxyadenosine + L-methionine + A + S-adenosyl-L-homocysteine + 2 H(+)</text>
        <dbReference type="Rhea" id="RHEA:37075"/>
        <dbReference type="Rhea" id="RHEA-COMP:10163"/>
        <dbReference type="Rhea" id="RHEA-COMP:11092"/>
        <dbReference type="Rhea" id="RHEA-COMP:14737"/>
        <dbReference type="Rhea" id="RHEA-COMP:14739"/>
        <dbReference type="ChEBI" id="CHEBI:13193"/>
        <dbReference type="ChEBI" id="CHEBI:15378"/>
        <dbReference type="ChEBI" id="CHEBI:17319"/>
        <dbReference type="ChEBI" id="CHEBI:17499"/>
        <dbReference type="ChEBI" id="CHEBI:29917"/>
        <dbReference type="ChEBI" id="CHEBI:57844"/>
        <dbReference type="ChEBI" id="CHEBI:57856"/>
        <dbReference type="ChEBI" id="CHEBI:59789"/>
        <dbReference type="ChEBI" id="CHEBI:64428"/>
        <dbReference type="ChEBI" id="CHEBI:74418"/>
        <dbReference type="ChEBI" id="CHEBI:74420"/>
        <dbReference type="EC" id="2.8.4.5"/>
    </reaction>
</comment>
<accession>A0A099I1Y0</accession>
<evidence type="ECO:0000256" key="15">
    <source>
        <dbReference type="ARBA" id="ARBA00069898"/>
    </source>
</evidence>
<dbReference type="EMBL" id="JQIF01000097">
    <property type="protein sequence ID" value="KGJ51725.1"/>
    <property type="molecule type" value="Genomic_DNA"/>
</dbReference>
<dbReference type="SFLD" id="SFLDG01061">
    <property type="entry name" value="methylthiotransferase"/>
    <property type="match status" value="1"/>
</dbReference>
<dbReference type="InterPro" id="IPR020612">
    <property type="entry name" value="Methylthiotransferase_CS"/>
</dbReference>
<evidence type="ECO:0000259" key="17">
    <source>
        <dbReference type="PROSITE" id="PS51918"/>
    </source>
</evidence>
<dbReference type="GO" id="GO:0051539">
    <property type="term" value="F:4 iron, 4 sulfur cluster binding"/>
    <property type="evidence" value="ECO:0007669"/>
    <property type="project" value="UniProtKB-KW"/>
</dbReference>
<dbReference type="InterPro" id="IPR058240">
    <property type="entry name" value="rSAM_sf"/>
</dbReference>
<dbReference type="InterPro" id="IPR013848">
    <property type="entry name" value="Methylthiotransferase_N"/>
</dbReference>
<dbReference type="Proteomes" id="UP000030008">
    <property type="component" value="Unassembled WGS sequence"/>
</dbReference>
<dbReference type="InterPro" id="IPR023404">
    <property type="entry name" value="rSAM_horseshoe"/>
</dbReference>
<keyword evidence="8" id="KW-0819">tRNA processing</keyword>
<keyword evidence="11" id="KW-0411">Iron-sulfur</keyword>
<dbReference type="InterPro" id="IPR038135">
    <property type="entry name" value="Methylthiotransferase_N_sf"/>
</dbReference>
<evidence type="ECO:0000256" key="14">
    <source>
        <dbReference type="ARBA" id="ARBA00061574"/>
    </source>
</evidence>
<dbReference type="AlphaFoldDB" id="A0A099I1Y0"/>